<dbReference type="PIRSF" id="PIRSF001220">
    <property type="entry name" value="L-ASNase_gatD"/>
    <property type="match status" value="1"/>
</dbReference>
<dbReference type="InterPro" id="IPR027474">
    <property type="entry name" value="L-asparaginase_N"/>
</dbReference>
<dbReference type="Gene3D" id="3.40.50.1170">
    <property type="entry name" value="L-asparaginase, N-terminal domain"/>
    <property type="match status" value="1"/>
</dbReference>
<dbReference type="PANTHER" id="PTHR11707:SF28">
    <property type="entry name" value="60 KDA LYSOPHOSPHOLIPASE"/>
    <property type="match status" value="1"/>
</dbReference>
<feature type="non-terminal residue" evidence="4">
    <location>
        <position position="237"/>
    </location>
</feature>
<reference evidence="4" key="1">
    <citation type="submission" date="2013-08" db="EMBL/GenBank/DDBJ databases">
        <authorList>
            <person name="Mendez C."/>
            <person name="Richter M."/>
            <person name="Ferrer M."/>
            <person name="Sanchez J."/>
        </authorList>
    </citation>
    <scope>NUCLEOTIDE SEQUENCE</scope>
</reference>
<dbReference type="PROSITE" id="PS51732">
    <property type="entry name" value="ASN_GLN_ASE_3"/>
    <property type="match status" value="1"/>
</dbReference>
<dbReference type="Gene3D" id="3.40.50.40">
    <property type="match status" value="1"/>
</dbReference>
<dbReference type="SMART" id="SM00870">
    <property type="entry name" value="Asparaginase"/>
    <property type="match status" value="1"/>
</dbReference>
<name>T1CZ02_9ZZZZ</name>
<dbReference type="GO" id="GO:0016740">
    <property type="term" value="F:transferase activity"/>
    <property type="evidence" value="ECO:0007669"/>
    <property type="project" value="UniProtKB-KW"/>
</dbReference>
<dbReference type="PIRSF" id="PIRSF500176">
    <property type="entry name" value="L_ASNase"/>
    <property type="match status" value="1"/>
</dbReference>
<dbReference type="InterPro" id="IPR006034">
    <property type="entry name" value="Asparaginase/glutaminase-like"/>
</dbReference>
<protein>
    <submittedName>
        <fullName evidence="4">Glutamyl-tRNA(Gln) amidotransferase subunit D</fullName>
    </submittedName>
</protein>
<dbReference type="InterPro" id="IPR027473">
    <property type="entry name" value="L-asparaginase_C"/>
</dbReference>
<dbReference type="PANTHER" id="PTHR11707">
    <property type="entry name" value="L-ASPARAGINASE"/>
    <property type="match status" value="1"/>
</dbReference>
<dbReference type="InterPro" id="IPR036152">
    <property type="entry name" value="Asp/glu_Ase-like_sf"/>
</dbReference>
<dbReference type="AlphaFoldDB" id="T1CZ02"/>
<evidence type="ECO:0000259" key="3">
    <source>
        <dbReference type="Pfam" id="PF17763"/>
    </source>
</evidence>
<accession>T1CZ02</accession>
<feature type="domain" description="L-asparaginase N-terminal" evidence="2">
    <location>
        <begin position="1"/>
        <end position="95"/>
    </location>
</feature>
<feature type="domain" description="Asparaginase/glutaminase C-terminal" evidence="3">
    <location>
        <begin position="113"/>
        <end position="218"/>
    </location>
</feature>
<dbReference type="SUPFAM" id="SSF53774">
    <property type="entry name" value="Glutaminase/Asparaginase"/>
    <property type="match status" value="1"/>
</dbReference>
<evidence type="ECO:0000313" key="4">
    <source>
        <dbReference type="EMBL" id="EQD75385.1"/>
    </source>
</evidence>
<proteinExistence type="predicted"/>
<evidence type="ECO:0000256" key="1">
    <source>
        <dbReference type="SAM" id="MobiDB-lite"/>
    </source>
</evidence>
<organism evidence="4">
    <name type="scientific">mine drainage metagenome</name>
    <dbReference type="NCBI Taxonomy" id="410659"/>
    <lineage>
        <taxon>unclassified sequences</taxon>
        <taxon>metagenomes</taxon>
        <taxon>ecological metagenomes</taxon>
    </lineage>
</organism>
<dbReference type="Pfam" id="PF00710">
    <property type="entry name" value="Asparaginase"/>
    <property type="match status" value="1"/>
</dbReference>
<feature type="region of interest" description="Disordered" evidence="1">
    <location>
        <begin position="1"/>
        <end position="25"/>
    </location>
</feature>
<sequence length="237" mass="26255">MFDGLTGPVVMVGSQRSSDRPSSDSFGNMEGALAFGATDVGEVCISMHSGTSDDNINLLRGTRTRKMHSTRRDAFRTISGKPLATFTNGKTEMVSEYEKTRKDMSLTNKLENRVSIVYFHPGFIPKDIENISEDKKAIIIMGTGLGHIAKDTFPSLKRIIKNGTKVVMASQCISGRVDLDVYSTGRELKKIGIISAENMLPEVALTKSMFLLANYPEEEFETMMKRNMRGEIVERGI</sequence>
<dbReference type="Pfam" id="PF17763">
    <property type="entry name" value="Asparaginase_C"/>
    <property type="match status" value="1"/>
</dbReference>
<gene>
    <name evidence="4" type="ORF">B1A_04002</name>
</gene>
<reference evidence="4" key="2">
    <citation type="journal article" date="2014" name="ISME J.">
        <title>Microbial stratification in low pH oxic and suboxic macroscopic growths along an acid mine drainage.</title>
        <authorList>
            <person name="Mendez-Garcia C."/>
            <person name="Mesa V."/>
            <person name="Sprenger R.R."/>
            <person name="Richter M."/>
            <person name="Diez M.S."/>
            <person name="Solano J."/>
            <person name="Bargiela R."/>
            <person name="Golyshina O.V."/>
            <person name="Manteca A."/>
            <person name="Ramos J.L."/>
            <person name="Gallego J.R."/>
            <person name="Llorente I."/>
            <person name="Martins Dos Santos V.A."/>
            <person name="Jensen O.N."/>
            <person name="Pelaez A.I."/>
            <person name="Sanchez J."/>
            <person name="Ferrer M."/>
        </authorList>
    </citation>
    <scope>NUCLEOTIDE SEQUENCE</scope>
</reference>
<dbReference type="InterPro" id="IPR040919">
    <property type="entry name" value="Asparaginase_C"/>
</dbReference>
<dbReference type="InterPro" id="IPR037152">
    <property type="entry name" value="L-asparaginase_N_sf"/>
</dbReference>
<comment type="caution">
    <text evidence="4">The sequence shown here is derived from an EMBL/GenBank/DDBJ whole genome shotgun (WGS) entry which is preliminary data.</text>
</comment>
<evidence type="ECO:0000259" key="2">
    <source>
        <dbReference type="Pfam" id="PF00710"/>
    </source>
</evidence>
<keyword evidence="4" id="KW-0808">Transferase</keyword>
<dbReference type="EMBL" id="AUZX01002913">
    <property type="protein sequence ID" value="EQD75385.1"/>
    <property type="molecule type" value="Genomic_DNA"/>
</dbReference>